<sequence>MLSKYFTALAAFATGAVLAANQTGPYHIHITGKTDKSIDGYGASYHAGAAIEALVYLAGPANGTSQEYYYDYLSYNPETGAVSQPGYLVWQLPLSGPNGTTYVPEAMILETQGNWASNVAPAMFYPGDEQGAAVSFYDDDAGAPANHSVYLTGRDDSGYTDARPEQGPGPIVDATNWHLCYQYVGGGYWYETVSWVFSLPPSNPTCRPVNLALELI</sequence>
<dbReference type="EMBL" id="JAQQWL010000009">
    <property type="protein sequence ID" value="KAK8058825.1"/>
    <property type="molecule type" value="Genomic_DNA"/>
</dbReference>
<evidence type="ECO:0000313" key="3">
    <source>
        <dbReference type="Proteomes" id="UP001480595"/>
    </source>
</evidence>
<evidence type="ECO:0000256" key="1">
    <source>
        <dbReference type="SAM" id="SignalP"/>
    </source>
</evidence>
<name>A0ABR1UIU5_9PEZI</name>
<feature type="chain" id="PRO_5045124538" evidence="1">
    <location>
        <begin position="20"/>
        <end position="216"/>
    </location>
</feature>
<evidence type="ECO:0000313" key="2">
    <source>
        <dbReference type="EMBL" id="KAK8058825.1"/>
    </source>
</evidence>
<dbReference type="Proteomes" id="UP001480595">
    <property type="component" value="Unassembled WGS sequence"/>
</dbReference>
<protein>
    <submittedName>
        <fullName evidence="2">Uncharacterized protein</fullName>
    </submittedName>
</protein>
<dbReference type="GeneID" id="92093745"/>
<dbReference type="RefSeq" id="XP_066714271.1">
    <property type="nucleotide sequence ID" value="XM_066860682.1"/>
</dbReference>
<accession>A0ABR1UIU5</accession>
<comment type="caution">
    <text evidence="2">The sequence shown here is derived from an EMBL/GenBank/DDBJ whole genome shotgun (WGS) entry which is preliminary data.</text>
</comment>
<reference evidence="2 3" key="1">
    <citation type="submission" date="2023-01" db="EMBL/GenBank/DDBJ databases">
        <title>Analysis of 21 Apiospora genomes using comparative genomics revels a genus with tremendous synthesis potential of carbohydrate active enzymes and secondary metabolites.</title>
        <authorList>
            <person name="Sorensen T."/>
        </authorList>
    </citation>
    <scope>NUCLEOTIDE SEQUENCE [LARGE SCALE GENOMIC DNA]</scope>
    <source>
        <strain evidence="2 3">CBS 135458</strain>
    </source>
</reference>
<feature type="signal peptide" evidence="1">
    <location>
        <begin position="1"/>
        <end position="19"/>
    </location>
</feature>
<keyword evidence="3" id="KW-1185">Reference proteome</keyword>
<gene>
    <name evidence="2" type="ORF">PG994_009273</name>
</gene>
<organism evidence="2 3">
    <name type="scientific">Apiospora phragmitis</name>
    <dbReference type="NCBI Taxonomy" id="2905665"/>
    <lineage>
        <taxon>Eukaryota</taxon>
        <taxon>Fungi</taxon>
        <taxon>Dikarya</taxon>
        <taxon>Ascomycota</taxon>
        <taxon>Pezizomycotina</taxon>
        <taxon>Sordariomycetes</taxon>
        <taxon>Xylariomycetidae</taxon>
        <taxon>Amphisphaeriales</taxon>
        <taxon>Apiosporaceae</taxon>
        <taxon>Apiospora</taxon>
    </lineage>
</organism>
<keyword evidence="1" id="KW-0732">Signal</keyword>
<proteinExistence type="predicted"/>